<dbReference type="STRING" id="35608.A0A2U1LPG7"/>
<evidence type="ECO:0000313" key="4">
    <source>
        <dbReference type="Proteomes" id="UP000245207"/>
    </source>
</evidence>
<feature type="region of interest" description="Disordered" evidence="1">
    <location>
        <begin position="20"/>
        <end position="126"/>
    </location>
</feature>
<feature type="compositionally biased region" description="Low complexity" evidence="1">
    <location>
        <begin position="94"/>
        <end position="118"/>
    </location>
</feature>
<dbReference type="PANTHER" id="PTHR35733:SF1">
    <property type="entry name" value="OS02G0307800 PROTEIN"/>
    <property type="match status" value="1"/>
</dbReference>
<gene>
    <name evidence="3" type="ORF">CTI12_AA293850</name>
</gene>
<feature type="compositionally biased region" description="Basic and acidic residues" evidence="1">
    <location>
        <begin position="68"/>
        <end position="80"/>
    </location>
</feature>
<keyword evidence="2" id="KW-1133">Transmembrane helix</keyword>
<evidence type="ECO:0000256" key="1">
    <source>
        <dbReference type="SAM" id="MobiDB-lite"/>
    </source>
</evidence>
<organism evidence="3 4">
    <name type="scientific">Artemisia annua</name>
    <name type="common">Sweet wormwood</name>
    <dbReference type="NCBI Taxonomy" id="35608"/>
    <lineage>
        <taxon>Eukaryota</taxon>
        <taxon>Viridiplantae</taxon>
        <taxon>Streptophyta</taxon>
        <taxon>Embryophyta</taxon>
        <taxon>Tracheophyta</taxon>
        <taxon>Spermatophyta</taxon>
        <taxon>Magnoliopsida</taxon>
        <taxon>eudicotyledons</taxon>
        <taxon>Gunneridae</taxon>
        <taxon>Pentapetalae</taxon>
        <taxon>asterids</taxon>
        <taxon>campanulids</taxon>
        <taxon>Asterales</taxon>
        <taxon>Asteraceae</taxon>
        <taxon>Asteroideae</taxon>
        <taxon>Anthemideae</taxon>
        <taxon>Artemisiinae</taxon>
        <taxon>Artemisia</taxon>
    </lineage>
</organism>
<dbReference type="Proteomes" id="UP000245207">
    <property type="component" value="Unassembled WGS sequence"/>
</dbReference>
<keyword evidence="2" id="KW-0812">Transmembrane</keyword>
<evidence type="ECO:0000313" key="3">
    <source>
        <dbReference type="EMBL" id="PWA50892.1"/>
    </source>
</evidence>
<proteinExistence type="predicted"/>
<protein>
    <submittedName>
        <fullName evidence="3">Uncharacterized protein</fullName>
    </submittedName>
</protein>
<feature type="transmembrane region" description="Helical" evidence="2">
    <location>
        <begin position="239"/>
        <end position="259"/>
    </location>
</feature>
<dbReference type="PANTHER" id="PTHR35733">
    <property type="entry name" value="OS02G0307800 PROTEIN"/>
    <property type="match status" value="1"/>
</dbReference>
<sequence length="279" mass="31229">MEEPSDLLEDSWFFGNLLDTKPRKHVLKNEDKNSSFKSRKQPPITPSLTRTPSLPTFLMENPNPSPNDQEKAIMKNECKSSHVSSRKQPPVAPPSLTRRPSLPSHDLSRTSSNSSSLSDQEDEEREFSLGRLIRQASMNTSHTSTPPKQTAKAFFEGHICAIFFVRTSHLRISQSPIEDWENETRDDDETLLYQIDEQQALKPLLAQLPDSGGPVDGPVELPSFSMPSFIATDDDPSTIQVATSVLLTGAISVFLFRSLRRRAKRAKQLLVSFIASKVL</sequence>
<keyword evidence="4" id="KW-1185">Reference proteome</keyword>
<accession>A0A2U1LPG7</accession>
<dbReference type="EMBL" id="PKPP01008366">
    <property type="protein sequence ID" value="PWA50892.1"/>
    <property type="molecule type" value="Genomic_DNA"/>
</dbReference>
<dbReference type="GO" id="GO:0009535">
    <property type="term" value="C:chloroplast thylakoid membrane"/>
    <property type="evidence" value="ECO:0007669"/>
    <property type="project" value="TreeGrafter"/>
</dbReference>
<dbReference type="AlphaFoldDB" id="A0A2U1LPG7"/>
<evidence type="ECO:0000256" key="2">
    <source>
        <dbReference type="SAM" id="Phobius"/>
    </source>
</evidence>
<keyword evidence="2" id="KW-0472">Membrane</keyword>
<dbReference type="OrthoDB" id="5296at2759"/>
<name>A0A2U1LPG7_ARTAN</name>
<comment type="caution">
    <text evidence="3">The sequence shown here is derived from an EMBL/GenBank/DDBJ whole genome shotgun (WGS) entry which is preliminary data.</text>
</comment>
<feature type="compositionally biased region" description="Low complexity" evidence="1">
    <location>
        <begin position="46"/>
        <end position="56"/>
    </location>
</feature>
<reference evidence="3 4" key="1">
    <citation type="journal article" date="2018" name="Mol. Plant">
        <title>The genome of Artemisia annua provides insight into the evolution of Asteraceae family and artemisinin biosynthesis.</title>
        <authorList>
            <person name="Shen Q."/>
            <person name="Zhang L."/>
            <person name="Liao Z."/>
            <person name="Wang S."/>
            <person name="Yan T."/>
            <person name="Shi P."/>
            <person name="Liu M."/>
            <person name="Fu X."/>
            <person name="Pan Q."/>
            <person name="Wang Y."/>
            <person name="Lv Z."/>
            <person name="Lu X."/>
            <person name="Zhang F."/>
            <person name="Jiang W."/>
            <person name="Ma Y."/>
            <person name="Chen M."/>
            <person name="Hao X."/>
            <person name="Li L."/>
            <person name="Tang Y."/>
            <person name="Lv G."/>
            <person name="Zhou Y."/>
            <person name="Sun X."/>
            <person name="Brodelius P.E."/>
            <person name="Rose J.K.C."/>
            <person name="Tang K."/>
        </authorList>
    </citation>
    <scope>NUCLEOTIDE SEQUENCE [LARGE SCALE GENOMIC DNA]</scope>
    <source>
        <strain evidence="4">cv. Huhao1</strain>
        <tissue evidence="3">Leaf</tissue>
    </source>
</reference>